<organism evidence="3 4">
    <name type="scientific">Actinomadura vinacea</name>
    <dbReference type="NCBI Taxonomy" id="115336"/>
    <lineage>
        <taxon>Bacteria</taxon>
        <taxon>Bacillati</taxon>
        <taxon>Actinomycetota</taxon>
        <taxon>Actinomycetes</taxon>
        <taxon>Streptosporangiales</taxon>
        <taxon>Thermomonosporaceae</taxon>
        <taxon>Actinomadura</taxon>
    </lineage>
</organism>
<dbReference type="Pfam" id="PF00582">
    <property type="entry name" value="Usp"/>
    <property type="match status" value="2"/>
</dbReference>
<feature type="domain" description="UspA" evidence="2">
    <location>
        <begin position="144"/>
        <end position="280"/>
    </location>
</feature>
<gene>
    <name evidence="3" type="ORF">GCM10010191_60610</name>
</gene>
<evidence type="ECO:0000313" key="4">
    <source>
        <dbReference type="Proteomes" id="UP001501231"/>
    </source>
</evidence>
<evidence type="ECO:0000313" key="3">
    <source>
        <dbReference type="EMBL" id="GAA2437597.1"/>
    </source>
</evidence>
<sequence>MAMGRCVLVGYDGSNESEAALRWAVEEARLRGLPLKVLHAWRWPYPADFVDYEGMARVKGVGERLLNHGVEIARRAAPALVVWKCLMDGPAYAALMHEAQDAELAVVGSHGQGELPVGSTALRLPARSTRPVVVVRSTGTEHGRVVAGVDGSPGGEAALAFAFQQAELRGWELRAVHGCWEPSAVPESDLALFAEEEKLRQVSETRLEQAVEPWRIRYPGVRASASVILTPPREALFEVAREADLLVVGTRGTGGLDPLLMGATSGAMLQHAPCTVGIVPGG</sequence>
<feature type="domain" description="UspA" evidence="2">
    <location>
        <begin position="7"/>
        <end position="136"/>
    </location>
</feature>
<dbReference type="InterPro" id="IPR006016">
    <property type="entry name" value="UspA"/>
</dbReference>
<dbReference type="PRINTS" id="PR01438">
    <property type="entry name" value="UNVRSLSTRESS"/>
</dbReference>
<dbReference type="EMBL" id="BAAARW010000022">
    <property type="protein sequence ID" value="GAA2437597.1"/>
    <property type="molecule type" value="Genomic_DNA"/>
</dbReference>
<dbReference type="PANTHER" id="PTHR46268:SF6">
    <property type="entry name" value="UNIVERSAL STRESS PROTEIN UP12"/>
    <property type="match status" value="1"/>
</dbReference>
<dbReference type="RefSeq" id="WP_344593507.1">
    <property type="nucleotide sequence ID" value="NZ_BAAARW010000022.1"/>
</dbReference>
<proteinExistence type="inferred from homology"/>
<dbReference type="SUPFAM" id="SSF52402">
    <property type="entry name" value="Adenine nucleotide alpha hydrolases-like"/>
    <property type="match status" value="2"/>
</dbReference>
<accession>A0ABN3JUI8</accession>
<dbReference type="InterPro" id="IPR014729">
    <property type="entry name" value="Rossmann-like_a/b/a_fold"/>
</dbReference>
<comment type="caution">
    <text evidence="3">The sequence shown here is derived from an EMBL/GenBank/DDBJ whole genome shotgun (WGS) entry which is preliminary data.</text>
</comment>
<name>A0ABN3JUI8_9ACTN</name>
<dbReference type="InterPro" id="IPR006015">
    <property type="entry name" value="Universal_stress_UspA"/>
</dbReference>
<reference evidence="3 4" key="1">
    <citation type="journal article" date="2019" name="Int. J. Syst. Evol. Microbiol.">
        <title>The Global Catalogue of Microorganisms (GCM) 10K type strain sequencing project: providing services to taxonomists for standard genome sequencing and annotation.</title>
        <authorList>
            <consortium name="The Broad Institute Genomics Platform"/>
            <consortium name="The Broad Institute Genome Sequencing Center for Infectious Disease"/>
            <person name="Wu L."/>
            <person name="Ma J."/>
        </authorList>
    </citation>
    <scope>NUCLEOTIDE SEQUENCE [LARGE SCALE GENOMIC DNA]</scope>
    <source>
        <strain evidence="3 4">JCM 3325</strain>
    </source>
</reference>
<keyword evidence="4" id="KW-1185">Reference proteome</keyword>
<dbReference type="Gene3D" id="3.40.50.620">
    <property type="entry name" value="HUPs"/>
    <property type="match status" value="2"/>
</dbReference>
<comment type="similarity">
    <text evidence="1">Belongs to the universal stress protein A family.</text>
</comment>
<dbReference type="Proteomes" id="UP001501231">
    <property type="component" value="Unassembled WGS sequence"/>
</dbReference>
<dbReference type="PANTHER" id="PTHR46268">
    <property type="entry name" value="STRESS RESPONSE PROTEIN NHAX"/>
    <property type="match status" value="1"/>
</dbReference>
<evidence type="ECO:0000256" key="1">
    <source>
        <dbReference type="ARBA" id="ARBA00008791"/>
    </source>
</evidence>
<evidence type="ECO:0000259" key="2">
    <source>
        <dbReference type="Pfam" id="PF00582"/>
    </source>
</evidence>
<protein>
    <submittedName>
        <fullName evidence="3">Universal stress protein</fullName>
    </submittedName>
</protein>